<dbReference type="Gene3D" id="3.90.550.10">
    <property type="entry name" value="Spore Coat Polysaccharide Biosynthesis Protein SpsA, Chain A"/>
    <property type="match status" value="1"/>
</dbReference>
<proteinExistence type="inferred from homology"/>
<evidence type="ECO:0000313" key="5">
    <source>
        <dbReference type="Proteomes" id="UP001501476"/>
    </source>
</evidence>
<dbReference type="PANTHER" id="PTHR43630:SF2">
    <property type="entry name" value="GLYCOSYLTRANSFERASE"/>
    <property type="match status" value="1"/>
</dbReference>
<keyword evidence="2" id="KW-1133">Transmembrane helix</keyword>
<organism evidence="4 5">
    <name type="scientific">Methylophaga marina</name>
    <dbReference type="NCBI Taxonomy" id="45495"/>
    <lineage>
        <taxon>Bacteria</taxon>
        <taxon>Pseudomonadati</taxon>
        <taxon>Pseudomonadota</taxon>
        <taxon>Gammaproteobacteria</taxon>
        <taxon>Thiotrichales</taxon>
        <taxon>Piscirickettsiaceae</taxon>
        <taxon>Methylophaga</taxon>
    </lineage>
</organism>
<accession>A0ABN0TLR3</accession>
<evidence type="ECO:0000256" key="2">
    <source>
        <dbReference type="SAM" id="Phobius"/>
    </source>
</evidence>
<dbReference type="InterPro" id="IPR001173">
    <property type="entry name" value="Glyco_trans_2-like"/>
</dbReference>
<comment type="similarity">
    <text evidence="1">Belongs to the glycosyltransferase 2 family. WaaE/KdtX subfamily.</text>
</comment>
<dbReference type="SUPFAM" id="SSF53448">
    <property type="entry name" value="Nucleotide-diphospho-sugar transferases"/>
    <property type="match status" value="1"/>
</dbReference>
<keyword evidence="2" id="KW-0812">Transmembrane</keyword>
<sequence length="329" mass="37787">MINKNNLIGAVVIGRNEGERLVRCIKSLQNDLVHIIYVDSGSTDGSVQAAMELDVSTIELDLQKPFTAARARNEGARVLTTAHPEIEYIQFVDGDCEVISGWIQRAHTFLESSPDYAIACGRRRERFPEYSVYNQLCDIEWNTPVGDANACGGDTLIRVSAFQSVNGYSDFLIAGEEPEMCFRMRQQGWKIMRLDADMTLHDAAMTKFTQWWKRHKRAGHAYAESYYLHGQSQERFRFREVRSNVFWSLILPTLLILSLLQPLMLWLLLVYPIQIMRMTARDAKKYFPLSMSLIVASSNVLSKFPQTLGIMTFYKNFLTGKRQKIIEYK</sequence>
<feature type="transmembrane region" description="Helical" evidence="2">
    <location>
        <begin position="245"/>
        <end position="271"/>
    </location>
</feature>
<name>A0ABN0TLR3_9GAMM</name>
<comment type="caution">
    <text evidence="4">The sequence shown here is derived from an EMBL/GenBank/DDBJ whole genome shotgun (WGS) entry which is preliminary data.</text>
</comment>
<dbReference type="PANTHER" id="PTHR43630">
    <property type="entry name" value="POLY-BETA-1,6-N-ACETYL-D-GLUCOSAMINE SYNTHASE"/>
    <property type="match status" value="1"/>
</dbReference>
<evidence type="ECO:0000256" key="1">
    <source>
        <dbReference type="ARBA" id="ARBA00038494"/>
    </source>
</evidence>
<evidence type="ECO:0000313" key="4">
    <source>
        <dbReference type="EMBL" id="GAA0224883.1"/>
    </source>
</evidence>
<dbReference type="Pfam" id="PF00535">
    <property type="entry name" value="Glycos_transf_2"/>
    <property type="match status" value="1"/>
</dbReference>
<dbReference type="EMBL" id="BAAADG010000005">
    <property type="protein sequence ID" value="GAA0224883.1"/>
    <property type="molecule type" value="Genomic_DNA"/>
</dbReference>
<dbReference type="Proteomes" id="UP001501476">
    <property type="component" value="Unassembled WGS sequence"/>
</dbReference>
<evidence type="ECO:0000259" key="3">
    <source>
        <dbReference type="Pfam" id="PF00535"/>
    </source>
</evidence>
<gene>
    <name evidence="4" type="ORF">GCM10008964_15620</name>
</gene>
<dbReference type="RefSeq" id="WP_286304030.1">
    <property type="nucleotide sequence ID" value="NZ_AP027741.1"/>
</dbReference>
<dbReference type="InterPro" id="IPR029044">
    <property type="entry name" value="Nucleotide-diphossugar_trans"/>
</dbReference>
<keyword evidence="2" id="KW-0472">Membrane</keyword>
<feature type="domain" description="Glycosyltransferase 2-like" evidence="3">
    <location>
        <begin position="11"/>
        <end position="134"/>
    </location>
</feature>
<protein>
    <recommendedName>
        <fullName evidence="3">Glycosyltransferase 2-like domain-containing protein</fullName>
    </recommendedName>
</protein>
<reference evidence="4 5" key="1">
    <citation type="journal article" date="2019" name="Int. J. Syst. Evol. Microbiol.">
        <title>The Global Catalogue of Microorganisms (GCM) 10K type strain sequencing project: providing services to taxonomists for standard genome sequencing and annotation.</title>
        <authorList>
            <consortium name="The Broad Institute Genomics Platform"/>
            <consortium name="The Broad Institute Genome Sequencing Center for Infectious Disease"/>
            <person name="Wu L."/>
            <person name="Ma J."/>
        </authorList>
    </citation>
    <scope>NUCLEOTIDE SEQUENCE [LARGE SCALE GENOMIC DNA]</scope>
    <source>
        <strain evidence="4 5">JCM 6886</strain>
    </source>
</reference>
<keyword evidence="5" id="KW-1185">Reference proteome</keyword>